<feature type="compositionally biased region" description="Basic and acidic residues" evidence="1">
    <location>
        <begin position="203"/>
        <end position="216"/>
    </location>
</feature>
<keyword evidence="2" id="KW-0472">Membrane</keyword>
<dbReference type="RefSeq" id="WP_347325720.1">
    <property type="nucleotide sequence ID" value="NZ_JBCGUH010000007.1"/>
</dbReference>
<proteinExistence type="predicted"/>
<dbReference type="Proteomes" id="UP001597233">
    <property type="component" value="Unassembled WGS sequence"/>
</dbReference>
<name>A0ABW4RI75_9BACL</name>
<evidence type="ECO:0000313" key="3">
    <source>
        <dbReference type="EMBL" id="MFD1885449.1"/>
    </source>
</evidence>
<sequence>MKREVAEERMSRYLDGDLNGEDTKELFRYMDEHPDAAETFRIMTALSLRLEKLPDVKPRYSLVDAILPQLDELDAQRRTDSAAEIGIMERQKPEVDEVAERRRQRGNWRDRLPVRTIGGIVAAGVVLGISIASYEPKTLTDAGPEASPYRYNETGSIGQKDSPTTNPEQSSSPKASDSTGKSQDTKKDPSNATDAESSSNEPSDGKKSTDTPESTKSDQPQQQENSTKTTPPQSESNSSDKGQQTPSSGNRGGVPTTTDKGNSPSTDNSGTAGTTPDKQTDKGSSAANSGNDGSDKARSLTTPPSDPSTTNPESTNSGEATGSTNSSTLTPSDGQPNQIVPEGTPSTSGTSTPSTDSPSTPSSTGTNNNGAGSASVNSLKTEQEWKSPSQDYTVVLTTNNTLRLDSIAADNVNGRSVVSSIPLKGTWIAGKWSDDGKEFTYQVNENGINKTYKITVGN</sequence>
<accession>A0ABW4RI75</accession>
<evidence type="ECO:0000256" key="1">
    <source>
        <dbReference type="SAM" id="MobiDB-lite"/>
    </source>
</evidence>
<feature type="compositionally biased region" description="Polar residues" evidence="1">
    <location>
        <begin position="190"/>
        <end position="202"/>
    </location>
</feature>
<feature type="region of interest" description="Disordered" evidence="1">
    <location>
        <begin position="138"/>
        <end position="388"/>
    </location>
</feature>
<reference evidence="4" key="1">
    <citation type="journal article" date="2019" name="Int. J. Syst. Evol. Microbiol.">
        <title>The Global Catalogue of Microorganisms (GCM) 10K type strain sequencing project: providing services to taxonomists for standard genome sequencing and annotation.</title>
        <authorList>
            <consortium name="The Broad Institute Genomics Platform"/>
            <consortium name="The Broad Institute Genome Sequencing Center for Infectious Disease"/>
            <person name="Wu L."/>
            <person name="Ma J."/>
        </authorList>
    </citation>
    <scope>NUCLEOTIDE SEQUENCE [LARGE SCALE GENOMIC DNA]</scope>
    <source>
        <strain evidence="4">CCUG 54950</strain>
    </source>
</reference>
<feature type="compositionally biased region" description="Polar residues" evidence="1">
    <location>
        <begin position="217"/>
        <end position="277"/>
    </location>
</feature>
<feature type="compositionally biased region" description="Low complexity" evidence="1">
    <location>
        <begin position="299"/>
        <end position="317"/>
    </location>
</feature>
<organism evidence="3 4">
    <name type="scientific">Paenibacillus wenxiniae</name>
    <dbReference type="NCBI Taxonomy" id="1636843"/>
    <lineage>
        <taxon>Bacteria</taxon>
        <taxon>Bacillati</taxon>
        <taxon>Bacillota</taxon>
        <taxon>Bacilli</taxon>
        <taxon>Bacillales</taxon>
        <taxon>Paenibacillaceae</taxon>
        <taxon>Paenibacillus</taxon>
    </lineage>
</organism>
<keyword evidence="4" id="KW-1185">Reference proteome</keyword>
<feature type="compositionally biased region" description="Polar residues" evidence="1">
    <location>
        <begin position="318"/>
        <end position="338"/>
    </location>
</feature>
<dbReference type="EMBL" id="JBHUEH010000011">
    <property type="protein sequence ID" value="MFD1885449.1"/>
    <property type="molecule type" value="Genomic_DNA"/>
</dbReference>
<protein>
    <submittedName>
        <fullName evidence="3">Uncharacterized protein</fullName>
    </submittedName>
</protein>
<comment type="caution">
    <text evidence="3">The sequence shown here is derived from an EMBL/GenBank/DDBJ whole genome shotgun (WGS) entry which is preliminary data.</text>
</comment>
<feature type="transmembrane region" description="Helical" evidence="2">
    <location>
        <begin position="112"/>
        <end position="134"/>
    </location>
</feature>
<evidence type="ECO:0000256" key="2">
    <source>
        <dbReference type="SAM" id="Phobius"/>
    </source>
</evidence>
<evidence type="ECO:0000313" key="4">
    <source>
        <dbReference type="Proteomes" id="UP001597233"/>
    </source>
</evidence>
<feature type="compositionally biased region" description="Low complexity" evidence="1">
    <location>
        <begin position="344"/>
        <end position="378"/>
    </location>
</feature>
<keyword evidence="2" id="KW-1133">Transmembrane helix</keyword>
<keyword evidence="2" id="KW-0812">Transmembrane</keyword>
<feature type="compositionally biased region" description="Low complexity" evidence="1">
    <location>
        <begin position="283"/>
        <end position="292"/>
    </location>
</feature>
<feature type="compositionally biased region" description="Polar residues" evidence="1">
    <location>
        <begin position="153"/>
        <end position="182"/>
    </location>
</feature>
<gene>
    <name evidence="3" type="ORF">ACFSC9_07895</name>
</gene>